<dbReference type="GO" id="GO:0030015">
    <property type="term" value="C:CCR4-NOT core complex"/>
    <property type="evidence" value="ECO:0007669"/>
    <property type="project" value="InterPro"/>
</dbReference>
<dbReference type="InterPro" id="IPR007196">
    <property type="entry name" value="CCR4-Not_Not1_C"/>
</dbReference>
<feature type="domain" description="CCR4-NOT transcription complex subunit 1-like NOT1 connector" evidence="3">
    <location>
        <begin position="6"/>
        <end position="162"/>
    </location>
</feature>
<reference evidence="4" key="1">
    <citation type="submission" date="2022-12" db="EMBL/GenBank/DDBJ databases">
        <title>Draft genome assemblies for two species of Escallonia (Escalloniales).</title>
        <authorList>
            <person name="Chanderbali A."/>
            <person name="Dervinis C."/>
            <person name="Anghel I."/>
            <person name="Soltis D."/>
            <person name="Soltis P."/>
            <person name="Zapata F."/>
        </authorList>
    </citation>
    <scope>NUCLEOTIDE SEQUENCE</scope>
    <source>
        <strain evidence="4">UCBG92.1500</strain>
        <tissue evidence="4">Leaf</tissue>
    </source>
</reference>
<feature type="non-terminal residue" evidence="4">
    <location>
        <position position="727"/>
    </location>
</feature>
<dbReference type="Gene3D" id="1.25.40.790">
    <property type="match status" value="1"/>
</dbReference>
<comment type="caution">
    <text evidence="4">The sequence shown here is derived from an EMBL/GenBank/DDBJ whole genome shotgun (WGS) entry which is preliminary data.</text>
</comment>
<dbReference type="FunFam" id="1.25.40.790:FF:000002">
    <property type="entry name" value="Transcription regulator"/>
    <property type="match status" value="1"/>
</dbReference>
<dbReference type="PANTHER" id="PTHR13162:SF8">
    <property type="entry name" value="CCR4-NOT TRANSCRIPTION COMPLEX SUBUNIT 1"/>
    <property type="match status" value="1"/>
</dbReference>
<dbReference type="Proteomes" id="UP001187471">
    <property type="component" value="Unassembled WGS sequence"/>
</dbReference>
<feature type="region of interest" description="Disordered" evidence="1">
    <location>
        <begin position="176"/>
        <end position="196"/>
    </location>
</feature>
<feature type="domain" description="CCR4-Not complex component Not1 C-terminal" evidence="2">
    <location>
        <begin position="351"/>
        <end position="712"/>
    </location>
</feature>
<dbReference type="EMBL" id="JAVXUO010002150">
    <property type="protein sequence ID" value="KAK2975818.1"/>
    <property type="molecule type" value="Genomic_DNA"/>
</dbReference>
<dbReference type="Pfam" id="PF25097">
    <property type="entry name" value="ARM_Cnot1"/>
    <property type="match status" value="1"/>
</dbReference>
<dbReference type="Gene3D" id="1.25.40.800">
    <property type="match status" value="1"/>
</dbReference>
<dbReference type="AlphaFoldDB" id="A0AA88QYU6"/>
<dbReference type="GO" id="GO:0000932">
    <property type="term" value="C:P-body"/>
    <property type="evidence" value="ECO:0007669"/>
    <property type="project" value="TreeGrafter"/>
</dbReference>
<dbReference type="GO" id="GO:0017148">
    <property type="term" value="P:negative regulation of translation"/>
    <property type="evidence" value="ECO:0007669"/>
    <property type="project" value="InterPro"/>
</dbReference>
<evidence type="ECO:0000313" key="5">
    <source>
        <dbReference type="Proteomes" id="UP001187471"/>
    </source>
</evidence>
<dbReference type="Pfam" id="PF04054">
    <property type="entry name" value="Not1"/>
    <property type="match status" value="1"/>
</dbReference>
<keyword evidence="5" id="KW-1185">Reference proteome</keyword>
<dbReference type="InterPro" id="IPR055454">
    <property type="entry name" value="CNOT1-like_NOT1_connector"/>
</dbReference>
<organism evidence="4 5">
    <name type="scientific">Escallonia rubra</name>
    <dbReference type="NCBI Taxonomy" id="112253"/>
    <lineage>
        <taxon>Eukaryota</taxon>
        <taxon>Viridiplantae</taxon>
        <taxon>Streptophyta</taxon>
        <taxon>Embryophyta</taxon>
        <taxon>Tracheophyta</taxon>
        <taxon>Spermatophyta</taxon>
        <taxon>Magnoliopsida</taxon>
        <taxon>eudicotyledons</taxon>
        <taxon>Gunneridae</taxon>
        <taxon>Pentapetalae</taxon>
        <taxon>asterids</taxon>
        <taxon>campanulids</taxon>
        <taxon>Escalloniales</taxon>
        <taxon>Escalloniaceae</taxon>
        <taxon>Escallonia</taxon>
    </lineage>
</organism>
<evidence type="ECO:0008006" key="6">
    <source>
        <dbReference type="Google" id="ProtNLM"/>
    </source>
</evidence>
<name>A0AA88QYU6_9ASTE</name>
<gene>
    <name evidence="4" type="ORF">RJ640_022835</name>
</gene>
<evidence type="ECO:0000259" key="2">
    <source>
        <dbReference type="Pfam" id="PF04054"/>
    </source>
</evidence>
<accession>A0AA88QYU6</accession>
<dbReference type="PANTHER" id="PTHR13162">
    <property type="entry name" value="CCR4-NOT TRANSCRIPTION COMPLEX"/>
    <property type="match status" value="1"/>
</dbReference>
<sequence length="727" mass="82151">GAIAQIPEILLKCVSRDEAALAVAQKAFKSLYENASSSLHVSAHLAILAAIRDVCKLVVKELTSWVIYSDEERKFNTHIILGLIHKELVNLAEYNMHMAKLIDGGRNKAATEFSISLLHTLVVQESRSSVLELPNLIDALAKLAIRPGSPESLQRLIDIARNPTASATVLSGFAAGKEEKAKQSREKGSEHPTVCREDNNAESVGVDPAGFRDQVFALFAEWYQISELHGTNDTACTRFISQLQQSGYLSGDDISDHFFRLLMELSVTHCISGEGTSSRPLSLQSPQTSPNLSFLAIDMYSKLAVLILKLLSVAVKVIVRDAEEKAAAFNSRPYFRLFINWIFDLLAPDSILDGAHFQVLVAFANAFHSLQPLRVPAFSFAWLELVSHRNLMPKLLTANPPKGWPHIQRLLMDMFRFMEPYLRNAELGEPIHFLYKGILRVLLVLLHDFPEFLCHYHFSFCDVIPSSCIQMRNVILSAFPRNMRLPDPSTPNLKIDLLPEINQSPRIFSEVDAALKVKQMKSDVDEYLKTRHQGPFMSELKQKLYLAQTEATQAGTLYNVPLMNSLVLYVGMQTIQQLQTKTLPPLAQQMTHNGSLEYMMGPAKDIFQMLIVDLDTEGRYLFLNAIVNQLRYPNNHTHFFSFVLLYLFVEANQEIIQEQITRVLLERLIVNRPHPWGLLITFTELIKNPKYSFWSRSFIRCAPEIEKLFESVSRSCGGPKPLDESIL</sequence>
<evidence type="ECO:0000259" key="3">
    <source>
        <dbReference type="Pfam" id="PF25097"/>
    </source>
</evidence>
<dbReference type="FunFam" id="1.25.40.800:FF:000001">
    <property type="entry name" value="CCR4-NOT transcription complex subunit 1"/>
    <property type="match status" value="1"/>
</dbReference>
<protein>
    <recommendedName>
        <fullName evidence="6">CCR4-NOT transcription complex subunit 1</fullName>
    </recommendedName>
</protein>
<evidence type="ECO:0000313" key="4">
    <source>
        <dbReference type="EMBL" id="KAK2975818.1"/>
    </source>
</evidence>
<evidence type="ECO:0000256" key="1">
    <source>
        <dbReference type="SAM" id="MobiDB-lite"/>
    </source>
</evidence>
<dbReference type="GO" id="GO:0000288">
    <property type="term" value="P:nuclear-transcribed mRNA catabolic process, deadenylation-dependent decay"/>
    <property type="evidence" value="ECO:0007669"/>
    <property type="project" value="TreeGrafter"/>
</dbReference>
<dbReference type="CDD" id="cd20710">
    <property type="entry name" value="NOT1_connector"/>
    <property type="match status" value="1"/>
</dbReference>
<proteinExistence type="predicted"/>
<dbReference type="GO" id="GO:0060090">
    <property type="term" value="F:molecular adaptor activity"/>
    <property type="evidence" value="ECO:0007669"/>
    <property type="project" value="TreeGrafter"/>
</dbReference>
<dbReference type="InterPro" id="IPR040398">
    <property type="entry name" value="Not1"/>
</dbReference>